<sequence length="448" mass="47652">MAARRVGASRSRRTNGKRRSGGCSPRPRRSAYRSRRRPGRYRIGGGGVGDELLPIGRRVAYWRGRRRMSQQVFADRMGKSKSWVDKVERGARSLDKVSTIAEIAAVLRVEQSVLLGRQVHTAAVNERAAGVERIRAALSAYDIVAGRRVPEREVPAADQLAGGVAYAWNTYQHAHYPQLIDLLPGLISGAQRGYACDPGSGRVPLVEAYRAGSALLTKLGETELAWLAADRAMALATGDAVLVATAAVQLGPVLRATGQAGAAVSTMRTTAYRITPPDLDGSPSAYLSLCGTLLVQGALAAAGDGHERGAANLLDEAADLADRVGDGHDYHRTAFGPTAVATARTLAALELGDAGEALAWHQRATVGLGWRWLPVEHRAAHLIDAARAHLHAHDATNAARTLRQAQSIAPAEVRHRPAARDLLVQVLRSPHAPTTIVQLATALGVPAT</sequence>
<feature type="region of interest" description="Disordered" evidence="1">
    <location>
        <begin position="1"/>
        <end position="43"/>
    </location>
</feature>
<name>A0A372G0H9_9ACTN</name>
<dbReference type="PROSITE" id="PS50943">
    <property type="entry name" value="HTH_CROC1"/>
    <property type="match status" value="1"/>
</dbReference>
<evidence type="ECO:0000259" key="2">
    <source>
        <dbReference type="PROSITE" id="PS50943"/>
    </source>
</evidence>
<dbReference type="SMART" id="SM00530">
    <property type="entry name" value="HTH_XRE"/>
    <property type="match status" value="1"/>
</dbReference>
<dbReference type="EMBL" id="QVFU01000008">
    <property type="protein sequence ID" value="RFS46555.1"/>
    <property type="molecule type" value="Genomic_DNA"/>
</dbReference>
<accession>A0A372G0H9</accession>
<dbReference type="InterPro" id="IPR001387">
    <property type="entry name" value="Cro/C1-type_HTH"/>
</dbReference>
<organism evidence="3 4">
    <name type="scientific">Micromonospora craniellae</name>
    <dbReference type="NCBI Taxonomy" id="2294034"/>
    <lineage>
        <taxon>Bacteria</taxon>
        <taxon>Bacillati</taxon>
        <taxon>Actinomycetota</taxon>
        <taxon>Actinomycetes</taxon>
        <taxon>Micromonosporales</taxon>
        <taxon>Micromonosporaceae</taxon>
        <taxon>Micromonospora</taxon>
    </lineage>
</organism>
<dbReference type="Pfam" id="PF13560">
    <property type="entry name" value="HTH_31"/>
    <property type="match status" value="1"/>
</dbReference>
<evidence type="ECO:0000313" key="4">
    <source>
        <dbReference type="Proteomes" id="UP000262621"/>
    </source>
</evidence>
<feature type="domain" description="HTH cro/C1-type" evidence="2">
    <location>
        <begin position="59"/>
        <end position="114"/>
    </location>
</feature>
<dbReference type="Proteomes" id="UP000262621">
    <property type="component" value="Unassembled WGS sequence"/>
</dbReference>
<dbReference type="Gene3D" id="1.10.260.40">
    <property type="entry name" value="lambda repressor-like DNA-binding domains"/>
    <property type="match status" value="1"/>
</dbReference>
<dbReference type="OrthoDB" id="3400577at2"/>
<comment type="caution">
    <text evidence="3">The sequence shown here is derived from an EMBL/GenBank/DDBJ whole genome shotgun (WGS) entry which is preliminary data.</text>
</comment>
<evidence type="ECO:0000256" key="1">
    <source>
        <dbReference type="SAM" id="MobiDB-lite"/>
    </source>
</evidence>
<protein>
    <submittedName>
        <fullName evidence="3">XRE family transcriptional regulator</fullName>
    </submittedName>
</protein>
<proteinExistence type="predicted"/>
<evidence type="ECO:0000313" key="3">
    <source>
        <dbReference type="EMBL" id="RFS46555.1"/>
    </source>
</evidence>
<gene>
    <name evidence="3" type="ORF">D0Q02_10685</name>
</gene>
<feature type="compositionally biased region" description="Basic residues" evidence="1">
    <location>
        <begin position="10"/>
        <end position="40"/>
    </location>
</feature>
<dbReference type="CDD" id="cd00093">
    <property type="entry name" value="HTH_XRE"/>
    <property type="match status" value="1"/>
</dbReference>
<dbReference type="AlphaFoldDB" id="A0A372G0H9"/>
<reference evidence="3 4" key="1">
    <citation type="submission" date="2018-08" db="EMBL/GenBank/DDBJ databases">
        <title>Verrucosispora craniellae sp. nov., isolated from a marine sponge in the South China Sea.</title>
        <authorList>
            <person name="Li L."/>
            <person name="Lin H.W."/>
        </authorList>
    </citation>
    <scope>NUCLEOTIDE SEQUENCE [LARGE SCALE GENOMIC DNA]</scope>
    <source>
        <strain evidence="3 4">LHW63014</strain>
    </source>
</reference>
<dbReference type="GO" id="GO:0003677">
    <property type="term" value="F:DNA binding"/>
    <property type="evidence" value="ECO:0007669"/>
    <property type="project" value="InterPro"/>
</dbReference>
<keyword evidence="4" id="KW-1185">Reference proteome</keyword>
<dbReference type="SUPFAM" id="SSF47413">
    <property type="entry name" value="lambda repressor-like DNA-binding domains"/>
    <property type="match status" value="1"/>
</dbReference>
<dbReference type="InterPro" id="IPR010982">
    <property type="entry name" value="Lambda_DNA-bd_dom_sf"/>
</dbReference>